<feature type="transmembrane region" description="Helical" evidence="1">
    <location>
        <begin position="69"/>
        <end position="86"/>
    </location>
</feature>
<dbReference type="RefSeq" id="WP_041123440.1">
    <property type="nucleotide sequence ID" value="NZ_JXRQ01000027.1"/>
</dbReference>
<organism evidence="3 4">
    <name type="scientific">Jeotgalibacillus alimentarius</name>
    <dbReference type="NCBI Taxonomy" id="135826"/>
    <lineage>
        <taxon>Bacteria</taxon>
        <taxon>Bacillati</taxon>
        <taxon>Bacillota</taxon>
        <taxon>Bacilli</taxon>
        <taxon>Bacillales</taxon>
        <taxon>Caryophanaceae</taxon>
        <taxon>Jeotgalibacillus</taxon>
    </lineage>
</organism>
<keyword evidence="1" id="KW-1133">Transmembrane helix</keyword>
<dbReference type="AlphaFoldDB" id="A0A0C2VL23"/>
<proteinExistence type="predicted"/>
<feature type="domain" description="VanZ-like" evidence="2">
    <location>
        <begin position="41"/>
        <end position="119"/>
    </location>
</feature>
<dbReference type="Proteomes" id="UP000031950">
    <property type="component" value="Unassembled WGS sequence"/>
</dbReference>
<dbReference type="InterPro" id="IPR006976">
    <property type="entry name" value="VanZ-like"/>
</dbReference>
<dbReference type="EMBL" id="JXRQ01000027">
    <property type="protein sequence ID" value="KIL44693.1"/>
    <property type="molecule type" value="Genomic_DNA"/>
</dbReference>
<feature type="transmembrane region" description="Helical" evidence="1">
    <location>
        <begin position="106"/>
        <end position="124"/>
    </location>
</feature>
<comment type="caution">
    <text evidence="3">The sequence shown here is derived from an EMBL/GenBank/DDBJ whole genome shotgun (WGS) entry which is preliminary data.</text>
</comment>
<keyword evidence="4" id="KW-1185">Reference proteome</keyword>
<dbReference type="NCBIfam" id="NF037970">
    <property type="entry name" value="vanZ_1"/>
    <property type="match status" value="1"/>
</dbReference>
<keyword evidence="1" id="KW-0812">Transmembrane</keyword>
<name>A0A0C2VL23_9BACL</name>
<evidence type="ECO:0000256" key="1">
    <source>
        <dbReference type="SAM" id="Phobius"/>
    </source>
</evidence>
<sequence length="144" mass="16523">MIKWLKLLITALPLMYMILVWVLSSLPHNAVVDLPSGSFDRLLKESLHLIEFGILHFLFILALLVHGKLTVATHTLAAVFAAFYGFVDEIHQAFVPYRSATMIDAVKDIIGVIVVYLVVQRLYFVKKDSRLRQWFVRVERHFAG</sequence>
<dbReference type="OrthoDB" id="291892at2"/>
<accession>A0A0C2VL23</accession>
<keyword evidence="1" id="KW-0472">Membrane</keyword>
<reference evidence="3 4" key="1">
    <citation type="submission" date="2015-01" db="EMBL/GenBank/DDBJ databases">
        <title>Genome sequence of Jeotgalibacillus alimentarius.</title>
        <authorList>
            <person name="Goh K.M."/>
            <person name="Chan K.-G."/>
            <person name="Yaakop A.S."/>
            <person name="Ee R."/>
            <person name="Gan H.M."/>
            <person name="Chan C.S."/>
        </authorList>
    </citation>
    <scope>NUCLEOTIDE SEQUENCE [LARGE SCALE GENOMIC DNA]</scope>
    <source>
        <strain evidence="3 4">YKJ-13</strain>
    </source>
</reference>
<dbReference type="PATRIC" id="fig|135826.4.peg.2896"/>
<dbReference type="STRING" id="135826.KP77_29140"/>
<gene>
    <name evidence="3" type="ORF">KP77_29140</name>
</gene>
<evidence type="ECO:0000313" key="4">
    <source>
        <dbReference type="Proteomes" id="UP000031950"/>
    </source>
</evidence>
<dbReference type="Pfam" id="PF04892">
    <property type="entry name" value="VanZ"/>
    <property type="match status" value="1"/>
</dbReference>
<feature type="transmembrane region" description="Helical" evidence="1">
    <location>
        <begin position="46"/>
        <end position="64"/>
    </location>
</feature>
<evidence type="ECO:0000313" key="3">
    <source>
        <dbReference type="EMBL" id="KIL44693.1"/>
    </source>
</evidence>
<feature type="transmembrane region" description="Helical" evidence="1">
    <location>
        <begin position="7"/>
        <end position="26"/>
    </location>
</feature>
<protein>
    <recommendedName>
        <fullName evidence="2">VanZ-like domain-containing protein</fullName>
    </recommendedName>
</protein>
<evidence type="ECO:0000259" key="2">
    <source>
        <dbReference type="Pfam" id="PF04892"/>
    </source>
</evidence>